<gene>
    <name evidence="1" type="ORF">PGIGA_G00183390</name>
</gene>
<protein>
    <submittedName>
        <fullName evidence="1">Uncharacterized protein</fullName>
    </submittedName>
</protein>
<organism evidence="1 2">
    <name type="scientific">Pangasianodon gigas</name>
    <name type="common">Mekong giant catfish</name>
    <name type="synonym">Pangasius gigas</name>
    <dbReference type="NCBI Taxonomy" id="30993"/>
    <lineage>
        <taxon>Eukaryota</taxon>
        <taxon>Metazoa</taxon>
        <taxon>Chordata</taxon>
        <taxon>Craniata</taxon>
        <taxon>Vertebrata</taxon>
        <taxon>Euteleostomi</taxon>
        <taxon>Actinopterygii</taxon>
        <taxon>Neopterygii</taxon>
        <taxon>Teleostei</taxon>
        <taxon>Ostariophysi</taxon>
        <taxon>Siluriformes</taxon>
        <taxon>Pangasiidae</taxon>
        <taxon>Pangasianodon</taxon>
    </lineage>
</organism>
<dbReference type="Proteomes" id="UP000829447">
    <property type="component" value="Linkage Group LG3"/>
</dbReference>
<keyword evidence="2" id="KW-1185">Reference proteome</keyword>
<comment type="caution">
    <text evidence="1">The sequence shown here is derived from an EMBL/GenBank/DDBJ whole genome shotgun (WGS) entry which is preliminary data.</text>
</comment>
<dbReference type="EMBL" id="CM040456">
    <property type="protein sequence ID" value="MCI4376025.1"/>
    <property type="molecule type" value="Genomic_DNA"/>
</dbReference>
<evidence type="ECO:0000313" key="1">
    <source>
        <dbReference type="EMBL" id="MCI4376025.1"/>
    </source>
</evidence>
<evidence type="ECO:0000313" key="2">
    <source>
        <dbReference type="Proteomes" id="UP000829447"/>
    </source>
</evidence>
<name>A0ACC5WB15_PANGG</name>
<accession>A0ACC5WB15</accession>
<proteinExistence type="predicted"/>
<reference evidence="1 2" key="1">
    <citation type="journal article" date="2022" name="bioRxiv">
        <title>An ancient truncated duplication of the anti-Mullerian hormone receptor type 2 gene is a potential conserved master sex determinant in the Pangasiidae catfish family.</title>
        <authorList>
            <person name="Wen M."/>
            <person name="Pan Q."/>
            <person name="Jouanno E."/>
            <person name="Montfort J."/>
            <person name="Zahm M."/>
            <person name="Cabau C."/>
            <person name="Klopp C."/>
            <person name="Iampietro C."/>
            <person name="Roques C."/>
            <person name="Bouchez O."/>
            <person name="Castinel A."/>
            <person name="Donnadieu C."/>
            <person name="Parrinello H."/>
            <person name="Poncet C."/>
            <person name="Belmonte E."/>
            <person name="Gautier V."/>
            <person name="Avarre J.-C."/>
            <person name="Dugue R."/>
            <person name="Gustiano R."/>
            <person name="Ha T.T.T."/>
            <person name="Campet M."/>
            <person name="Sriphairoj K."/>
            <person name="Ribolli J."/>
            <person name="de Almeida F.L."/>
            <person name="Desvignes T."/>
            <person name="Postlethwait J.H."/>
            <person name="Bucao C.F."/>
            <person name="Robinson-Rechavi M."/>
            <person name="Bobe J."/>
            <person name="Herpin A."/>
            <person name="Guiguen Y."/>
        </authorList>
    </citation>
    <scope>NUCLEOTIDE SEQUENCE [LARGE SCALE GENOMIC DNA]</scope>
    <source>
        <strain evidence="1">YG-Dec2019</strain>
    </source>
</reference>
<sequence>MSRRSGVQSVFQFIPKVFSGVEVRAVCRTLEFFHSNLHTPCLHGARFAHRGIVMLEQEPENKLQKEKELQKLPENQLIMPRVRTLNELSQLQASGFGQPWPRHGLKLLYWFVNKFIDFDDDNEMCWRYDPERRLYGFHPFENRYDGNVRLLPDTGLPYYEVGNLSKPRAHRLPRYVRKDYTGHHDDSNTDRIIVSVNDEYFDRVYVTEHCGESNYNSHGTYRISRGLLMIIQDYTRDDFLSEMGF</sequence>